<sequence>MSISATIYAAMQEEIPNSHGGCNACGRIGLPILLLREAYAPRPDAGHLFRWASDSEITYHPMHTDQLRLLRQGYVYVLLDQATWQAYAVAADATLQRFPVSQMPLGPPRPLPRWCATAGHDVIASFINIDTSLYRTAWVAFANDPWPRTVLDRYRKGIAQSDPATLARFVEVDLHRARNDPASLGIAMTDSFRFGMEGVLEFSTFSSVRFTSAHGFYSRLGRWSETHNYLRTVIAREQLPNGVLALTLPDPVGMVVELNAQRTGWVQAMQAWRAQPQRHFEYFTSQALLGIQQLHAATAAAQGAEAAEREARQVEQWNDSPVGIKAHLPPVDIARQTRRNTARNQEQARDRLQARYDESARAAFQAGYDRELDHWQSMIDQVGQLYALHYAQPAFHQIARFDYDAADPVSVEYFIQMMADCLAGGPSELMPEEGQPLGMTQLVWQHLLEDEHSLLYQALMARNQTLLQRVIGGLSGDDFGKVYDIIKAIAGTPEGQLLMVKPLQDAVGQLLAATTSAGNTLAQHLSERSRTLVGHVHRAAFALYAGQHVTPLRVSLTVGEYLSVLDEALQIRTDAFLQQVDQQFRDPVGRKVRAMVLSGAINIAAVGNRNQMIDVVLWTFESAEQLQARLVQLKTSTAEGFGALVRNVAIGAASVKAQVSAGLQISSMAAQSVASDAMRSLRDAATGTGSVGLLLALGGLWFQQDSLRRNYRALQQTHQHNPEAQAAVWSSSLGVLGASVEVAGLVVAQVFARTQRPGQILTAGLGISIARYGGGIAAMAGVMDAVQYWNAGLRTGREGDELASFNYMGAAGAAAVSASLGIYTALLGAPFLIVLGSMVLIGLAAYTLAKNAKNLESSLLELWARHSKWGLPEGHRRWIDEPDFSNAVSAFNAALIGLHAHVTIETRFQSSNTVKIPHSAGALLNDGNSVAAGFYLDVDLSLPSATSELTQYEWHLEIIPAGADRPCRIAAYSSGTGSIECTPRVLRGILADLGNLDQYFTLKTLDRTIRITGSLPLLDNHNINGAQLTLAYWPNMHDEASCAKVITMENKMNPDWSIF</sequence>
<comment type="caution">
    <text evidence="3">The sequence shown here is derived from an EMBL/GenBank/DDBJ whole genome shotgun (WGS) entry which is preliminary data.</text>
</comment>
<proteinExistence type="predicted"/>
<dbReference type="Pfam" id="PF20249">
    <property type="entry name" value="VasX_N"/>
    <property type="match status" value="1"/>
</dbReference>
<feature type="transmembrane region" description="Helical" evidence="1">
    <location>
        <begin position="684"/>
        <end position="702"/>
    </location>
</feature>
<name>A0A7W2JJR5_9PSED</name>
<dbReference type="InterPro" id="IPR048126">
    <property type="entry name" value="Toxin_VasX"/>
</dbReference>
<evidence type="ECO:0000313" key="4">
    <source>
        <dbReference type="Proteomes" id="UP000556620"/>
    </source>
</evidence>
<gene>
    <name evidence="3" type="ORF">H4C44_13925</name>
</gene>
<keyword evidence="1" id="KW-0472">Membrane</keyword>
<dbReference type="NCBIfam" id="NF041559">
    <property type="entry name" value="BTH_I2691_fam"/>
    <property type="match status" value="1"/>
</dbReference>
<protein>
    <recommendedName>
        <fullName evidence="2">Toxin VasX N-terminal region domain-containing protein</fullName>
    </recommendedName>
</protein>
<evidence type="ECO:0000259" key="2">
    <source>
        <dbReference type="Pfam" id="PF20249"/>
    </source>
</evidence>
<dbReference type="Proteomes" id="UP000556620">
    <property type="component" value="Unassembled WGS sequence"/>
</dbReference>
<dbReference type="InterPro" id="IPR046864">
    <property type="entry name" value="VasX_N"/>
</dbReference>
<keyword evidence="1" id="KW-0812">Transmembrane</keyword>
<dbReference type="CDD" id="cd20707">
    <property type="entry name" value="MIX_III"/>
    <property type="match status" value="1"/>
</dbReference>
<reference evidence="3 4" key="1">
    <citation type="submission" date="2020-07" db="EMBL/GenBank/DDBJ databases">
        <title>Diversity of carbapenemase encoding genes among Pseudomonas putida group clinical isolates in a tertiary Brazilian hospital.</title>
        <authorList>
            <person name="Alberto-Lei F."/>
            <person name="Nodari C.S."/>
            <person name="Streling A.P."/>
            <person name="Paulino J.T."/>
            <person name="Bessa-Neto F.O."/>
            <person name="Cayo R."/>
            <person name="Gales A.C."/>
        </authorList>
    </citation>
    <scope>NUCLEOTIDE SEQUENCE [LARGE SCALE GENOMIC DNA]</scope>
    <source>
        <strain evidence="3 4">14535</strain>
    </source>
</reference>
<dbReference type="AlphaFoldDB" id="A0A7W2JJR5"/>
<accession>A0A7W2JJR5</accession>
<evidence type="ECO:0000313" key="3">
    <source>
        <dbReference type="EMBL" id="MBA6060271.1"/>
    </source>
</evidence>
<keyword evidence="1" id="KW-1133">Transmembrane helix</keyword>
<feature type="transmembrane region" description="Helical" evidence="1">
    <location>
        <begin position="829"/>
        <end position="849"/>
    </location>
</feature>
<feature type="domain" description="Toxin VasX N-terminal region" evidence="2">
    <location>
        <begin position="22"/>
        <end position="156"/>
    </location>
</feature>
<evidence type="ECO:0000256" key="1">
    <source>
        <dbReference type="SAM" id="Phobius"/>
    </source>
</evidence>
<dbReference type="EMBL" id="JACGCU010000021">
    <property type="protein sequence ID" value="MBA6060271.1"/>
    <property type="molecule type" value="Genomic_DNA"/>
</dbReference>
<dbReference type="RefSeq" id="WP_182365050.1">
    <property type="nucleotide sequence ID" value="NZ_JACGCU010000021.1"/>
</dbReference>
<organism evidence="3 4">
    <name type="scientific">Pseudomonas juntendi</name>
    <dbReference type="NCBI Taxonomy" id="2666183"/>
    <lineage>
        <taxon>Bacteria</taxon>
        <taxon>Pseudomonadati</taxon>
        <taxon>Pseudomonadota</taxon>
        <taxon>Gammaproteobacteria</taxon>
        <taxon>Pseudomonadales</taxon>
        <taxon>Pseudomonadaceae</taxon>
        <taxon>Pseudomonas</taxon>
    </lineage>
</organism>